<organism evidence="1 2">
    <name type="scientific">Avena sativa</name>
    <name type="common">Oat</name>
    <dbReference type="NCBI Taxonomy" id="4498"/>
    <lineage>
        <taxon>Eukaryota</taxon>
        <taxon>Viridiplantae</taxon>
        <taxon>Streptophyta</taxon>
        <taxon>Embryophyta</taxon>
        <taxon>Tracheophyta</taxon>
        <taxon>Spermatophyta</taxon>
        <taxon>Magnoliopsida</taxon>
        <taxon>Liliopsida</taxon>
        <taxon>Poales</taxon>
        <taxon>Poaceae</taxon>
        <taxon>BOP clade</taxon>
        <taxon>Pooideae</taxon>
        <taxon>Poodae</taxon>
        <taxon>Poeae</taxon>
        <taxon>Poeae Chloroplast Group 1 (Aveneae type)</taxon>
        <taxon>Aveninae</taxon>
        <taxon>Avena</taxon>
    </lineage>
</organism>
<keyword evidence="2" id="KW-1185">Reference proteome</keyword>
<reference evidence="1" key="1">
    <citation type="submission" date="2021-05" db="EMBL/GenBank/DDBJ databases">
        <authorList>
            <person name="Scholz U."/>
            <person name="Mascher M."/>
            <person name="Fiebig A."/>
        </authorList>
    </citation>
    <scope>NUCLEOTIDE SEQUENCE [LARGE SCALE GENOMIC DNA]</scope>
</reference>
<name>A0ACD5YDM7_AVESA</name>
<accession>A0ACD5YDM7</accession>
<protein>
    <submittedName>
        <fullName evidence="1">Uncharacterized protein</fullName>
    </submittedName>
</protein>
<sequence length="363" mass="38343">MDADLVASLLMGSAGLDFGVPGLDSGFFDTLCGAGAGGFGERAQAGMPGSVLGTQFGMAEGSGNGCELGAASREGSSVSDPAWAYGANAKKRKAPAGKGKEAAPCFAKAGEDSKRCKIEEGPVRPKVEEEAAGAASDGSAGGERGRKQAKGKSSKSKQAAADEPPRDYVHVRARRGQATDSHSLAERVRREKITLKMKFLQDLVPGCNKVIGKALMLDEIINYVQSLQQQVEFLSMKLSTVNPQLDFSTLSTLLHKDMHQALGPSESSVFPLESAGGVLPFCDQGDLFQSFSSGAMGSMGLLDMALPHAANTQYGFQKQQQNFWEENLQNAPHIDNEQSQENGVSAPNFDGHLQGADHAEVEF</sequence>
<evidence type="ECO:0000313" key="1">
    <source>
        <dbReference type="EnsemblPlants" id="AVESA.00010b.r2.5DG0956880.1.CDS"/>
    </source>
</evidence>
<dbReference type="Proteomes" id="UP001732700">
    <property type="component" value="Chromosome 5D"/>
</dbReference>
<proteinExistence type="predicted"/>
<reference evidence="1" key="2">
    <citation type="submission" date="2025-09" db="UniProtKB">
        <authorList>
            <consortium name="EnsemblPlants"/>
        </authorList>
    </citation>
    <scope>IDENTIFICATION</scope>
</reference>
<evidence type="ECO:0000313" key="2">
    <source>
        <dbReference type="Proteomes" id="UP001732700"/>
    </source>
</evidence>
<dbReference type="EnsemblPlants" id="AVESA.00010b.r2.5DG0956880.1">
    <property type="protein sequence ID" value="AVESA.00010b.r2.5DG0956880.1.CDS"/>
    <property type="gene ID" value="AVESA.00010b.r2.5DG0956880"/>
</dbReference>